<dbReference type="SUPFAM" id="SSF53335">
    <property type="entry name" value="S-adenosyl-L-methionine-dependent methyltransferases"/>
    <property type="match status" value="1"/>
</dbReference>
<accession>A0ABT0EU16</accession>
<evidence type="ECO:0000313" key="3">
    <source>
        <dbReference type="EMBL" id="MCK1788951.1"/>
    </source>
</evidence>
<evidence type="ECO:0000256" key="2">
    <source>
        <dbReference type="ARBA" id="ARBA00022679"/>
    </source>
</evidence>
<dbReference type="InterPro" id="IPR002052">
    <property type="entry name" value="DNA_methylase_N6_adenine_CS"/>
</dbReference>
<keyword evidence="1 3" id="KW-0489">Methyltransferase</keyword>
<dbReference type="Gene3D" id="3.40.50.150">
    <property type="entry name" value="Vaccinia Virus protein VP39"/>
    <property type="match status" value="1"/>
</dbReference>
<reference evidence="3 4" key="1">
    <citation type="submission" date="2022-02" db="EMBL/GenBank/DDBJ databases">
        <title>Comparative genomics of the first Antarctic Pseudomonas spp. capable of biotransforming 2,4,6-Trinitrotoluene.</title>
        <authorList>
            <person name="Cabrera M.A."/>
            <person name="Marquez S.L."/>
            <person name="Perez-Donoso J.M."/>
        </authorList>
    </citation>
    <scope>NUCLEOTIDE SEQUENCE [LARGE SCALE GENOMIC DNA]</scope>
    <source>
        <strain evidence="3 4">TNT19</strain>
    </source>
</reference>
<dbReference type="InterPro" id="IPR029063">
    <property type="entry name" value="SAM-dependent_MTases_sf"/>
</dbReference>
<protein>
    <submittedName>
        <fullName evidence="3">Methyltransferase</fullName>
    </submittedName>
</protein>
<organism evidence="3 4">
    <name type="scientific">Pseudomonas violetae</name>
    <dbReference type="NCBI Taxonomy" id="2915813"/>
    <lineage>
        <taxon>Bacteria</taxon>
        <taxon>Pseudomonadati</taxon>
        <taxon>Pseudomonadota</taxon>
        <taxon>Gammaproteobacteria</taxon>
        <taxon>Pseudomonadales</taxon>
        <taxon>Pseudomonadaceae</taxon>
        <taxon>Pseudomonas</taxon>
    </lineage>
</organism>
<gene>
    <name evidence="3" type="ORF">L9059_01860</name>
</gene>
<name>A0ABT0EU16_9PSED</name>
<dbReference type="PROSITE" id="PS00092">
    <property type="entry name" value="N6_MTASE"/>
    <property type="match status" value="1"/>
</dbReference>
<dbReference type="CDD" id="cd02440">
    <property type="entry name" value="AdoMet_MTases"/>
    <property type="match status" value="1"/>
</dbReference>
<dbReference type="RefSeq" id="WP_247286550.1">
    <property type="nucleotide sequence ID" value="NZ_JAKNRW010000001.1"/>
</dbReference>
<evidence type="ECO:0000256" key="1">
    <source>
        <dbReference type="ARBA" id="ARBA00022603"/>
    </source>
</evidence>
<keyword evidence="2" id="KW-0808">Transferase</keyword>
<dbReference type="GO" id="GO:0032259">
    <property type="term" value="P:methylation"/>
    <property type="evidence" value="ECO:0007669"/>
    <property type="project" value="UniProtKB-KW"/>
</dbReference>
<keyword evidence="4" id="KW-1185">Reference proteome</keyword>
<proteinExistence type="predicted"/>
<dbReference type="GO" id="GO:0008168">
    <property type="term" value="F:methyltransferase activity"/>
    <property type="evidence" value="ECO:0007669"/>
    <property type="project" value="UniProtKB-KW"/>
</dbReference>
<sequence>MAKISKDAANRHKRALDLVHSDKHLTLDDRFYILENFHEAATNLNGLAGAFFTPEGLARDFSIEVGRCKSMIDLCAGIGRLAFACRESAQRIVCVEQNPEYAAVGMRVMPDAEWIVGDVFAIDEIGHFDWAISNPPFGAIKTGSSFKGAYTGARFEYKLIELASQIADNGAFIIPQSSAPFRYSGVRGYRAEMDRECEKFVSQTGIVMGNNCGIDTALYKDEWHGVSPVCEVVVCDYSEVAESAVQVQSTIPAPAEIPTPAKVHIPTVIQKPAAVHVQTEARKAPAIKRTVAKPTVQVLQLSLFDAA</sequence>
<evidence type="ECO:0000313" key="4">
    <source>
        <dbReference type="Proteomes" id="UP001299876"/>
    </source>
</evidence>
<dbReference type="Proteomes" id="UP001299876">
    <property type="component" value="Unassembled WGS sequence"/>
</dbReference>
<comment type="caution">
    <text evidence="3">The sequence shown here is derived from an EMBL/GenBank/DDBJ whole genome shotgun (WGS) entry which is preliminary data.</text>
</comment>
<dbReference type="EMBL" id="JAKNRW010000001">
    <property type="protein sequence ID" value="MCK1788951.1"/>
    <property type="molecule type" value="Genomic_DNA"/>
</dbReference>